<evidence type="ECO:0000313" key="1">
    <source>
        <dbReference type="EMBL" id="MFD2532984.1"/>
    </source>
</evidence>
<dbReference type="RefSeq" id="WP_390302454.1">
    <property type="nucleotide sequence ID" value="NZ_JBHULI010000025.1"/>
</dbReference>
<dbReference type="PANTHER" id="PTHR39206">
    <property type="entry name" value="SLL8004 PROTEIN"/>
    <property type="match status" value="1"/>
</dbReference>
<reference evidence="2" key="1">
    <citation type="journal article" date="2019" name="Int. J. Syst. Evol. Microbiol.">
        <title>The Global Catalogue of Microorganisms (GCM) 10K type strain sequencing project: providing services to taxonomists for standard genome sequencing and annotation.</title>
        <authorList>
            <consortium name="The Broad Institute Genomics Platform"/>
            <consortium name="The Broad Institute Genome Sequencing Center for Infectious Disease"/>
            <person name="Wu L."/>
            <person name="Ma J."/>
        </authorList>
    </citation>
    <scope>NUCLEOTIDE SEQUENCE [LARGE SCALE GENOMIC DNA]</scope>
    <source>
        <strain evidence="2">KCTC 52042</strain>
    </source>
</reference>
<dbReference type="Gene3D" id="3.40.50.300">
    <property type="entry name" value="P-loop containing nucleotide triphosphate hydrolases"/>
    <property type="match status" value="1"/>
</dbReference>
<dbReference type="InterPro" id="IPR027417">
    <property type="entry name" value="P-loop_NTPase"/>
</dbReference>
<accession>A0ABW5JN54</accession>
<dbReference type="SUPFAM" id="SSF52540">
    <property type="entry name" value="P-loop containing nucleoside triphosphate hydrolases"/>
    <property type="match status" value="1"/>
</dbReference>
<organism evidence="1 2">
    <name type="scientific">Gracilimonas halophila</name>
    <dbReference type="NCBI Taxonomy" id="1834464"/>
    <lineage>
        <taxon>Bacteria</taxon>
        <taxon>Pseudomonadati</taxon>
        <taxon>Balneolota</taxon>
        <taxon>Balneolia</taxon>
        <taxon>Balneolales</taxon>
        <taxon>Balneolaceae</taxon>
        <taxon>Gracilimonas</taxon>
    </lineage>
</organism>
<gene>
    <name evidence="1" type="ORF">ACFSVN_11040</name>
</gene>
<evidence type="ECO:0000313" key="2">
    <source>
        <dbReference type="Proteomes" id="UP001597460"/>
    </source>
</evidence>
<dbReference type="PANTHER" id="PTHR39206:SF1">
    <property type="entry name" value="SLL8004 PROTEIN"/>
    <property type="match status" value="1"/>
</dbReference>
<evidence type="ECO:0008006" key="3">
    <source>
        <dbReference type="Google" id="ProtNLM"/>
    </source>
</evidence>
<dbReference type="EMBL" id="JBHULI010000025">
    <property type="protein sequence ID" value="MFD2532984.1"/>
    <property type="molecule type" value="Genomic_DNA"/>
</dbReference>
<keyword evidence="2" id="KW-1185">Reference proteome</keyword>
<comment type="caution">
    <text evidence="1">The sequence shown here is derived from an EMBL/GenBank/DDBJ whole genome shotgun (WGS) entry which is preliminary data.</text>
</comment>
<proteinExistence type="predicted"/>
<protein>
    <recommendedName>
        <fullName evidence="3">UDP-N-acetylglucosamine kinase</fullName>
    </recommendedName>
</protein>
<name>A0ABW5JN54_9BACT</name>
<sequence>MGKKRLRMFAGPNGSGKSELIKELEEREIPLGPLVNADNIAKKLKESGFIDLSDYKLKNITQANWDEAIKSIPELISRIKRIGRIPEVLIKENTLVYKTKHFESYVSALLADFLRYMMVEQNISFSFETVMSHEAKITFLSFVKDNEYTTYLYYIATESPEINIARVENRVAKGGHDVQKEKIRSRYYKSLELLFDALKTSDRAFLIDNSKKSNFVILEKKYDGLGYPQVETMPNWFMEFVHKKL</sequence>
<dbReference type="Proteomes" id="UP001597460">
    <property type="component" value="Unassembled WGS sequence"/>
</dbReference>